<dbReference type="InterPro" id="IPR013783">
    <property type="entry name" value="Ig-like_fold"/>
</dbReference>
<feature type="compositionally biased region" description="Polar residues" evidence="5">
    <location>
        <begin position="597"/>
        <end position="612"/>
    </location>
</feature>
<evidence type="ECO:0000313" key="9">
    <source>
        <dbReference type="EMBL" id="MFC5666542.1"/>
    </source>
</evidence>
<keyword evidence="3 7" id="KW-0732">Signal</keyword>
<dbReference type="InterPro" id="IPR019931">
    <property type="entry name" value="LPXTG_anchor"/>
</dbReference>
<feature type="region of interest" description="Disordered" evidence="5">
    <location>
        <begin position="1987"/>
        <end position="2013"/>
    </location>
</feature>
<organism evidence="9 10">
    <name type="scientific">Kitasatospora misakiensis</name>
    <dbReference type="NCBI Taxonomy" id="67330"/>
    <lineage>
        <taxon>Bacteria</taxon>
        <taxon>Bacillati</taxon>
        <taxon>Actinomycetota</taxon>
        <taxon>Actinomycetes</taxon>
        <taxon>Kitasatosporales</taxon>
        <taxon>Streptomycetaceae</taxon>
        <taxon>Kitasatospora</taxon>
    </lineage>
</organism>
<evidence type="ECO:0000256" key="3">
    <source>
        <dbReference type="ARBA" id="ARBA00022729"/>
    </source>
</evidence>
<feature type="signal peptide" evidence="7">
    <location>
        <begin position="1"/>
        <end position="34"/>
    </location>
</feature>
<evidence type="ECO:0000256" key="1">
    <source>
        <dbReference type="ARBA" id="ARBA00022512"/>
    </source>
</evidence>
<evidence type="ECO:0000256" key="2">
    <source>
        <dbReference type="ARBA" id="ARBA00022525"/>
    </source>
</evidence>
<dbReference type="Proteomes" id="UP001595975">
    <property type="component" value="Unassembled WGS sequence"/>
</dbReference>
<evidence type="ECO:0000313" key="10">
    <source>
        <dbReference type="Proteomes" id="UP001595975"/>
    </source>
</evidence>
<feature type="compositionally biased region" description="Low complexity" evidence="5">
    <location>
        <begin position="1600"/>
        <end position="1613"/>
    </location>
</feature>
<feature type="domain" description="Gram-positive cocci surface proteins LPxTG" evidence="8">
    <location>
        <begin position="3434"/>
        <end position="3467"/>
    </location>
</feature>
<feature type="compositionally biased region" description="Low complexity" evidence="5">
    <location>
        <begin position="1219"/>
        <end position="1232"/>
    </location>
</feature>
<feature type="region of interest" description="Disordered" evidence="5">
    <location>
        <begin position="3386"/>
        <end position="3441"/>
    </location>
</feature>
<feature type="transmembrane region" description="Helical" evidence="6">
    <location>
        <begin position="3445"/>
        <end position="3462"/>
    </location>
</feature>
<dbReference type="Gene3D" id="2.60.40.10">
    <property type="entry name" value="Immunoglobulins"/>
    <property type="match status" value="2"/>
</dbReference>
<feature type="compositionally biased region" description="Polar residues" evidence="5">
    <location>
        <begin position="1618"/>
        <end position="1632"/>
    </location>
</feature>
<feature type="chain" id="PRO_5046360495" evidence="7">
    <location>
        <begin position="35"/>
        <end position="3467"/>
    </location>
</feature>
<dbReference type="Pfam" id="PF25549">
    <property type="entry name" value="DUF7927"/>
    <property type="match status" value="1"/>
</dbReference>
<keyword evidence="10" id="KW-1185">Reference proteome</keyword>
<feature type="region of interest" description="Disordered" evidence="5">
    <location>
        <begin position="1100"/>
        <end position="1122"/>
    </location>
</feature>
<feature type="region of interest" description="Disordered" evidence="5">
    <location>
        <begin position="1599"/>
        <end position="1632"/>
    </location>
</feature>
<dbReference type="InterPro" id="IPR051172">
    <property type="entry name" value="Chlamydia_OmcB"/>
</dbReference>
<dbReference type="InterPro" id="IPR047589">
    <property type="entry name" value="DUF11_rpt"/>
</dbReference>
<feature type="region of interest" description="Disordered" evidence="5">
    <location>
        <begin position="2120"/>
        <end position="2139"/>
    </location>
</feature>
<gene>
    <name evidence="9" type="ORF">ACFP3U_26685</name>
</gene>
<feature type="region of interest" description="Disordered" evidence="5">
    <location>
        <begin position="2627"/>
        <end position="2647"/>
    </location>
</feature>
<dbReference type="Pfam" id="PF01345">
    <property type="entry name" value="DUF11"/>
    <property type="match status" value="23"/>
</dbReference>
<feature type="region of interest" description="Disordered" evidence="5">
    <location>
        <begin position="279"/>
        <end position="321"/>
    </location>
</feature>
<feature type="compositionally biased region" description="Gly residues" evidence="5">
    <location>
        <begin position="285"/>
        <end position="295"/>
    </location>
</feature>
<keyword evidence="2" id="KW-0964">Secreted</keyword>
<keyword evidence="4" id="KW-0572">Peptidoglycan-anchor</keyword>
<feature type="region of interest" description="Disordered" evidence="5">
    <location>
        <begin position="1214"/>
        <end position="1248"/>
    </location>
</feature>
<accession>A0ABW0X9M6</accession>
<feature type="region of interest" description="Disordered" evidence="5">
    <location>
        <begin position="3128"/>
        <end position="3154"/>
    </location>
</feature>
<feature type="compositionally biased region" description="Polar residues" evidence="5">
    <location>
        <begin position="1110"/>
        <end position="1122"/>
    </location>
</feature>
<feature type="compositionally biased region" description="Gly residues" evidence="5">
    <location>
        <begin position="220"/>
        <end position="229"/>
    </location>
</feature>
<keyword evidence="1" id="KW-0134">Cell wall</keyword>
<feature type="compositionally biased region" description="Polar residues" evidence="5">
    <location>
        <begin position="3408"/>
        <end position="3418"/>
    </location>
</feature>
<evidence type="ECO:0000259" key="8">
    <source>
        <dbReference type="PROSITE" id="PS50847"/>
    </source>
</evidence>
<evidence type="ECO:0000256" key="7">
    <source>
        <dbReference type="SAM" id="SignalP"/>
    </source>
</evidence>
<feature type="compositionally biased region" description="Low complexity" evidence="5">
    <location>
        <begin position="962"/>
        <end position="975"/>
    </location>
</feature>
<dbReference type="PANTHER" id="PTHR34819:SF3">
    <property type="entry name" value="CELL SURFACE PROTEIN"/>
    <property type="match status" value="1"/>
</dbReference>
<keyword evidence="6" id="KW-1133">Transmembrane helix</keyword>
<feature type="compositionally biased region" description="Polar residues" evidence="5">
    <location>
        <begin position="981"/>
        <end position="998"/>
    </location>
</feature>
<feature type="compositionally biased region" description="Polar residues" evidence="5">
    <location>
        <begin position="2630"/>
        <end position="2647"/>
    </location>
</feature>
<dbReference type="InterPro" id="IPR057687">
    <property type="entry name" value="DUF7927"/>
</dbReference>
<feature type="compositionally biased region" description="Polar residues" evidence="5">
    <location>
        <begin position="1237"/>
        <end position="1248"/>
    </location>
</feature>
<comment type="caution">
    <text evidence="9">The sequence shown here is derived from an EMBL/GenBank/DDBJ whole genome shotgun (WGS) entry which is preliminary data.</text>
</comment>
<evidence type="ECO:0000256" key="5">
    <source>
        <dbReference type="SAM" id="MobiDB-lite"/>
    </source>
</evidence>
<feature type="compositionally biased region" description="Polar residues" evidence="5">
    <location>
        <begin position="2251"/>
        <end position="2265"/>
    </location>
</feature>
<dbReference type="EMBL" id="JBHSOF010000041">
    <property type="protein sequence ID" value="MFC5666542.1"/>
    <property type="molecule type" value="Genomic_DNA"/>
</dbReference>
<feature type="compositionally biased region" description="Low complexity" evidence="5">
    <location>
        <begin position="1854"/>
        <end position="1876"/>
    </location>
</feature>
<name>A0ABW0X9M6_9ACTN</name>
<protein>
    <submittedName>
        <fullName evidence="9">Glycine-rich protein</fullName>
    </submittedName>
</protein>
<evidence type="ECO:0000256" key="6">
    <source>
        <dbReference type="SAM" id="Phobius"/>
    </source>
</evidence>
<keyword evidence="6" id="KW-0472">Membrane</keyword>
<dbReference type="PANTHER" id="PTHR34819">
    <property type="entry name" value="LARGE CYSTEINE-RICH PERIPLASMIC PROTEIN OMCB"/>
    <property type="match status" value="1"/>
</dbReference>
<feature type="compositionally biased region" description="Pro residues" evidence="5">
    <location>
        <begin position="3423"/>
        <end position="3436"/>
    </location>
</feature>
<feature type="region of interest" description="Disordered" evidence="5">
    <location>
        <begin position="2241"/>
        <end position="2265"/>
    </location>
</feature>
<feature type="region of interest" description="Disordered" evidence="5">
    <location>
        <begin position="459"/>
        <end position="481"/>
    </location>
</feature>
<feature type="region of interest" description="Disordered" evidence="5">
    <location>
        <begin position="1854"/>
        <end position="1885"/>
    </location>
</feature>
<dbReference type="PROSITE" id="PS50847">
    <property type="entry name" value="GRAM_POS_ANCHORING"/>
    <property type="match status" value="1"/>
</dbReference>
<feature type="region of interest" description="Disordered" evidence="5">
    <location>
        <begin position="957"/>
        <end position="998"/>
    </location>
</feature>
<dbReference type="InterPro" id="IPR001434">
    <property type="entry name" value="OmcB-like_DUF11"/>
</dbReference>
<feature type="region of interest" description="Disordered" evidence="5">
    <location>
        <begin position="180"/>
        <end position="229"/>
    </location>
</feature>
<feature type="region of interest" description="Disordered" evidence="5">
    <location>
        <begin position="591"/>
        <end position="612"/>
    </location>
</feature>
<proteinExistence type="predicted"/>
<feature type="compositionally biased region" description="Polar residues" evidence="5">
    <location>
        <begin position="460"/>
        <end position="478"/>
    </location>
</feature>
<feature type="compositionally biased region" description="Polar residues" evidence="5">
    <location>
        <begin position="2125"/>
        <end position="2139"/>
    </location>
</feature>
<keyword evidence="6" id="KW-0812">Transmembrane</keyword>
<dbReference type="RefSeq" id="WP_380228226.1">
    <property type="nucleotide sequence ID" value="NZ_JBHSOF010000041.1"/>
</dbReference>
<reference evidence="10" key="1">
    <citation type="journal article" date="2019" name="Int. J. Syst. Evol. Microbiol.">
        <title>The Global Catalogue of Microorganisms (GCM) 10K type strain sequencing project: providing services to taxonomists for standard genome sequencing and annotation.</title>
        <authorList>
            <consortium name="The Broad Institute Genomics Platform"/>
            <consortium name="The Broad Institute Genome Sequencing Center for Infectious Disease"/>
            <person name="Wu L."/>
            <person name="Ma J."/>
        </authorList>
    </citation>
    <scope>NUCLEOTIDE SEQUENCE [LARGE SCALE GENOMIC DNA]</scope>
    <source>
        <strain evidence="10">CGMCC 4.1437</strain>
    </source>
</reference>
<feature type="compositionally biased region" description="Low complexity" evidence="5">
    <location>
        <begin position="296"/>
        <end position="312"/>
    </location>
</feature>
<dbReference type="NCBIfam" id="TIGR01451">
    <property type="entry name" value="B_ant_repeat"/>
    <property type="match status" value="24"/>
</dbReference>
<sequence length="3467" mass="342600">MAPVRSLLGGRFSTAVRGALALLCLVPQGGLALAAAPPAYGPQGLPERQRALVACTPTSGFTNCARVTYSGGDQTFTVPAGVTSVYARVFGAGGAGAPRAYYTGQYGGGGGGYTTGAIAVTPGQTLTLTVGQGGRMNSTTSTYGGGGAGGQGFTTPVGASATGGSGGGMSAVWNGTSGTDPLLVAGGGGGASPGADATTPAAGGGGGTTGGQDNQAAASGRGGTQTAGGAGAAQTACATAGDGSQYQGGSGASAPQFEGGGGGGGGYYGGGGGACQRGGRLEPNGMGGGGSGYNRGAGVTDTQTSNGTNSTGNGVGGTSGGRTDALYTSGIGDGGGYSDGGNGEIVLEWVTQVGLSITKSAAPTTYVPGRPLTYTFVVRNAGPAPAVDAAVRDALPSALSGFTWTCASGGTGSSCGTASGTGNIDTTATIAVNSSVTYTVTGTVPAATTGTLANTATVTRPTASTDPNCGPTCSSTVETPGRVTTGLSVTKTPDKNPYVPGQPLTYTIVVKNDGPSDAAGTSVRDTLPAAVQNFTWSCTASGGSSCGATPSGTGNIDTTVTILAGGQVTYRLTGTVPADATGSLDNRATVTPPGGTTDPNCSPSCTSTANPIPPGNQANLVVSKTLLTSPVVPGAQIRWRVTVTNNGPSRARNVVVTDRIPAGVTGASMVNDQDGGSCPIANGTASCPAVEIPLNGTASWTLTGTLDPNATSTPTNTAVVTGGPDPATPTHTAVASPTNSPSPQANLTISKTLLTSPVVPGAQIQWRVTVANNGPSRARNVVVTDTVPSGVTGASMKADAGGTDCPISGSTATCPAVEIPAGSSLSWTLTGTLDPNATSTPTNTAVVTGGPDPAATARTAVASPTALPSPQANLTVSKSLLTSPAVPGQAVQWRVTVSNNGPSRARNVVVTDTVPSGVTGASMKADADGADCPIGGGVATCPAVEIPAGSSLSWTLTGTLDPNATTTPTNSVTVTGGPDPSASSHTAVASPTNSPSPQANLTVSKVLLTNPVVPGQQIQWRVTVTNNGPSRARDVVVTDTVPTGVNNATMTADASGANCPITNSTATCPAVEIPAGSSATWTLTGTLSSDATATPANTATVTGGPDPATPTHTAVASPTNSPAPQANLTVSKVLLTNPVVPGQQIQWRVTVTNNGPSRARDVVVTDTVPAGVNNPSMQADADGANCPINGGTATCPAVEIPAGSSATWTLTGTLSSDATSTPTNTVTVTGGPDPATPTHTAVASPTNSPAPQANLAVSKVLLTNPVVPGQQIQWRVTVTNNGPSRARDVVVTDQIPAQVNNATMTADADGANCPINAGTATCPAVEIPAGSSATWTLTGTLDANATTTPTNTVTVTGGPDPATPTHTAVASPTNSPAPQANLTVSKVLLTNPVVPGQQVQWRVSVTNNGPSRARDVVVTDQVPAEVNNATMTADTDGANCPINGGTATCPAVEIPAGQTLTWTLTGTLDANATTTPTNTVTVTGGPDPATPTHTAVASPTNSPTPQTNLTVSKSLLTNPVVPGQAVQWRVTVTNNGPSRARDVVVTDQVPAQVNNATMTADADGANCPINGGTATCPAVEISAGQTLTWTLSGTLASDATSTPTNTVTVTGGPDPATPTHTTVASPTNSPTPQANLTVSKSLLTNPVVPGQQIQWRVIVTNNGPSRARDVVVTDQVPAGLNNPSMQADADGVNCPINGGTATCPAIEIPAGQTLTWTLTGTLDTNATTTPTNTVVVTGGPDPTATAHTAVASPTSSPSAQASLTVSKVLLTDPVVPGQQIQWRVSVTNNGPSRARNVVVTDQVPAGVNNATMTADADGANCPIGNGTATCPAVEIPVGQTLTWTLSGTLDANATTTPTNTVTATGGPDPATPTHTAVASPSNSPAPQANLTVSKVLLTNPVFPGQQIQWRVTVTNNGPSRARDVVVTDQVPAGVNNATMTADADGTNCPIANGTATCPAVEIPVGQAATWTLSGTLDANATTTPTNTVTATGGPDPATPTHTAVASPTTTPTPQANLTVSKVLLTNPVVPGQQIQWRVSVTNNGPSRARDVVVTDQVPAGVNNATMTADADGTNCPIANGTATCPAVEIPVGQSLAWTLTGTLAQDATVTPTNTALVTGGPDPSTPTHTAVASPTNSPTPQASLTVSKVLLTNPVVPGQQIQWRVSVTNNGPSQARNVVVTDRVPDGVGGASMTSADGSVCPITDGTAVCPAVDLEVGRTQSYTLSGTLVQDATVTPTNTVTVTGGPDPSTPTHTAVASPTDSPSPQARLTVAKALLTDPVVPGEIIQWRVTVTNNGPSTARDVVVADRIPDGVSGAVLQSDVDATVCPVTGGVAVCPAVELAVGRTVSYTLTATLAPDATVTPTNTVTVTGGPDPATPTHTAVASPTASPTPQANLGIAKALVTNPVVPGQRIQWRVTVTNRGPSRARNVVVTDTVPALVDGASMTSDADGSACPITGGTATCPAVEIPAGGSVSYTVTGTLDPAATGTPVNVATVTGGPDPATPTHTATAQASETVAPRASLTVSKALLTDPVVPGQSIAWRISVTNNGPSLARNVVVADRIPDGVVGASLSPDETGAACPVAGGVATCPAIEIPVGRTATYTLSGTLAQDATAVPGNTAVVTGGPDPSTSAHTAVASPTGSPSPQARLTVSKALVTDPVVPGGTVRWRVTVLNNGPSRARNVVVTDRVPDGVSGAVMASDEDGTDCPVTGGVATCPAIDLEVGQTASYTLSGTLAQDATVTPTNTVVVTGGPDPGTPTHTAVASPTGSPSPQARLTVSKALVTDPVVPGGTVRWRVTVLNNGPSRARNVVVTDRVPDGVSGAVMASDEDGTDCPVTGGVASCPAIDLEVGQTASYTLSGTLAQDATVTPTNTVVVTGGPDPGTPTHTAVASPTGSPSPQANLVVAKALVTDPVIPGRQIQWRVTVTNNGPSRARNVVVTDRVPAGVSDASMTAPDGTACAIAGGTATCPAVEIAVGRTLTWTLSGTLDPGATVTPTNTALVTGGPDPSASTHTAVASPSVEPVREARLSVSKVLLTDPVVPGQQIRWQVVVTNRGPSVARDVVVTDRIPGGVLNASMAADDGTACPIADRTATCPAVGIPVGGTRVWTLTGTLDAGATVTPANTATVTGGPDPATPTHTAVASPSEPPSGQARLSVAKALLTSPVVAGQQIRWRVTVTNHGPSPARNVVVTDRVPAGVGDASMTGDTDGAPCPIADGTATCPAVGIPVGATASWTLTGTLDPDATAVPVNTVVVTGGPDPDATAHTAVATPTEPITVRHDLLLTKHASPADPKAGDQVTYTVTATNRASGTYVGAVVTDDLSAVLDGAVYGRDADASTGRTAYAAPRLTWTLDIRPGATETLSYTVTVKPDAGGARLVNRLTADGSNCSGSTGGNGPRRAEAGTSDGNCSTTTTVRHLPSPSPSPTTRPPLPPTGSGSPKPALLITVVFLALGGLLVAARRSRR</sequence>
<evidence type="ECO:0000256" key="4">
    <source>
        <dbReference type="ARBA" id="ARBA00023088"/>
    </source>
</evidence>